<proteinExistence type="inferred from homology"/>
<dbReference type="Pfam" id="PF00276">
    <property type="entry name" value="Ribosomal_L23"/>
    <property type="match status" value="1"/>
</dbReference>
<dbReference type="PANTHER" id="PTHR11620">
    <property type="entry name" value="60S RIBOSOMAL PROTEIN L23A"/>
    <property type="match status" value="1"/>
</dbReference>
<dbReference type="FunFam" id="3.30.70.330:FF:000001">
    <property type="entry name" value="50S ribosomal protein L23"/>
    <property type="match status" value="1"/>
</dbReference>
<keyword evidence="3 6" id="KW-0694">RNA-binding</keyword>
<dbReference type="OrthoDB" id="9793353at2"/>
<comment type="subunit">
    <text evidence="6">Part of the 50S ribosomal subunit. Contacts protein L29, and trigger factor when it is bound to the ribosome.</text>
</comment>
<dbReference type="NCBIfam" id="NF004363">
    <property type="entry name" value="PRK05738.2-4"/>
    <property type="match status" value="1"/>
</dbReference>
<dbReference type="eggNOG" id="COG0089">
    <property type="taxonomic scope" value="Bacteria"/>
</dbReference>
<organism evidence="8 9">
    <name type="scientific">Pseudoramibacter alactolyticus ATCC 23263</name>
    <dbReference type="NCBI Taxonomy" id="887929"/>
    <lineage>
        <taxon>Bacteria</taxon>
        <taxon>Bacillati</taxon>
        <taxon>Bacillota</taxon>
        <taxon>Clostridia</taxon>
        <taxon>Eubacteriales</taxon>
        <taxon>Eubacteriaceae</taxon>
        <taxon>Pseudoramibacter</taxon>
    </lineage>
</organism>
<gene>
    <name evidence="6 8" type="primary">rplW</name>
    <name evidence="8" type="ORF">HMP0721_1509</name>
</gene>
<keyword evidence="2 6" id="KW-0699">rRNA-binding</keyword>
<evidence type="ECO:0000313" key="9">
    <source>
        <dbReference type="Proteomes" id="UP000004754"/>
    </source>
</evidence>
<keyword evidence="9" id="KW-1185">Reference proteome</keyword>
<dbReference type="STRING" id="887929.HMP0721_1509"/>
<dbReference type="SUPFAM" id="SSF54189">
    <property type="entry name" value="Ribosomal proteins S24e, L23 and L15e"/>
    <property type="match status" value="1"/>
</dbReference>
<dbReference type="AlphaFoldDB" id="E6MHM4"/>
<dbReference type="GO" id="GO:0003735">
    <property type="term" value="F:structural constituent of ribosome"/>
    <property type="evidence" value="ECO:0007669"/>
    <property type="project" value="InterPro"/>
</dbReference>
<protein>
    <recommendedName>
        <fullName evidence="6">Large ribosomal subunit protein uL23</fullName>
    </recommendedName>
</protein>
<dbReference type="InterPro" id="IPR012678">
    <property type="entry name" value="Ribosomal_uL23/eL15/eS24_sf"/>
</dbReference>
<evidence type="ECO:0000256" key="5">
    <source>
        <dbReference type="ARBA" id="ARBA00023274"/>
    </source>
</evidence>
<evidence type="ECO:0000256" key="1">
    <source>
        <dbReference type="ARBA" id="ARBA00006700"/>
    </source>
</evidence>
<comment type="caution">
    <text evidence="8">The sequence shown here is derived from an EMBL/GenBank/DDBJ whole genome shotgun (WGS) entry which is preliminary data.</text>
</comment>
<dbReference type="RefSeq" id="WP_006598931.1">
    <property type="nucleotide sequence ID" value="NZ_GL622359.1"/>
</dbReference>
<keyword evidence="4 6" id="KW-0689">Ribosomal protein</keyword>
<dbReference type="GO" id="GO:0019843">
    <property type="term" value="F:rRNA binding"/>
    <property type="evidence" value="ECO:0007669"/>
    <property type="project" value="UniProtKB-UniRule"/>
</dbReference>
<keyword evidence="5 6" id="KW-0687">Ribonucleoprotein</keyword>
<dbReference type="HOGENOM" id="CLU_037562_3_2_9"/>
<dbReference type="HAMAP" id="MF_01369_B">
    <property type="entry name" value="Ribosomal_uL23_B"/>
    <property type="match status" value="1"/>
</dbReference>
<comment type="similarity">
    <text evidence="1 6 7">Belongs to the universal ribosomal protein uL23 family.</text>
</comment>
<comment type="function">
    <text evidence="6">One of the early assembly proteins it binds 23S rRNA. One of the proteins that surrounds the polypeptide exit tunnel on the outside of the ribosome. Forms the main docking site for trigger factor binding to the ribosome.</text>
</comment>
<dbReference type="NCBIfam" id="NF004359">
    <property type="entry name" value="PRK05738.1-3"/>
    <property type="match status" value="1"/>
</dbReference>
<evidence type="ECO:0000256" key="2">
    <source>
        <dbReference type="ARBA" id="ARBA00022730"/>
    </source>
</evidence>
<dbReference type="InterPro" id="IPR012677">
    <property type="entry name" value="Nucleotide-bd_a/b_plait_sf"/>
</dbReference>
<evidence type="ECO:0000256" key="3">
    <source>
        <dbReference type="ARBA" id="ARBA00022884"/>
    </source>
</evidence>
<sequence length="96" mass="11114">MKDPRDIIIRPIISEKSMDNTEQKKYTFRVAKDANKIEIKNAVEEIFDVTVAKVTTMNIKGKMKRRGYTVGRTSDWKKAIVKLTEDSKTIEFFEGV</sequence>
<dbReference type="Proteomes" id="UP000004754">
    <property type="component" value="Unassembled WGS sequence"/>
</dbReference>
<accession>E6MHM4</accession>
<dbReference type="NCBIfam" id="NF004366">
    <property type="entry name" value="PRK05738.3-2"/>
    <property type="match status" value="1"/>
</dbReference>
<dbReference type="PROSITE" id="PS00050">
    <property type="entry name" value="RIBOSOMAL_L23"/>
    <property type="match status" value="1"/>
</dbReference>
<dbReference type="Gene3D" id="3.30.70.330">
    <property type="match status" value="1"/>
</dbReference>
<evidence type="ECO:0000256" key="7">
    <source>
        <dbReference type="RuleBase" id="RU003934"/>
    </source>
</evidence>
<dbReference type="InterPro" id="IPR013025">
    <property type="entry name" value="Ribosomal_uL23-like"/>
</dbReference>
<dbReference type="GO" id="GO:0006412">
    <property type="term" value="P:translation"/>
    <property type="evidence" value="ECO:0007669"/>
    <property type="project" value="UniProtKB-UniRule"/>
</dbReference>
<dbReference type="EMBL" id="AEQN01000019">
    <property type="protein sequence ID" value="EFV01455.1"/>
    <property type="molecule type" value="Genomic_DNA"/>
</dbReference>
<evidence type="ECO:0000313" key="8">
    <source>
        <dbReference type="EMBL" id="EFV01455.1"/>
    </source>
</evidence>
<dbReference type="InterPro" id="IPR001014">
    <property type="entry name" value="Ribosomal_uL23_CS"/>
</dbReference>
<dbReference type="GO" id="GO:0005840">
    <property type="term" value="C:ribosome"/>
    <property type="evidence" value="ECO:0007669"/>
    <property type="project" value="UniProtKB-KW"/>
</dbReference>
<name>E6MHM4_9FIRM</name>
<evidence type="ECO:0000256" key="6">
    <source>
        <dbReference type="HAMAP-Rule" id="MF_01369"/>
    </source>
</evidence>
<reference evidence="8 9" key="1">
    <citation type="submission" date="2010-12" db="EMBL/GenBank/DDBJ databases">
        <authorList>
            <person name="Muzny D."/>
            <person name="Qin X."/>
            <person name="Deng J."/>
            <person name="Jiang H."/>
            <person name="Liu Y."/>
            <person name="Qu J."/>
            <person name="Song X.-Z."/>
            <person name="Zhang L."/>
            <person name="Thornton R."/>
            <person name="Coyle M."/>
            <person name="Francisco L."/>
            <person name="Jackson L."/>
            <person name="Javaid M."/>
            <person name="Korchina V."/>
            <person name="Kovar C."/>
            <person name="Mata R."/>
            <person name="Mathew T."/>
            <person name="Ngo R."/>
            <person name="Nguyen L."/>
            <person name="Nguyen N."/>
            <person name="Okwuonu G."/>
            <person name="Ongeri F."/>
            <person name="Pham C."/>
            <person name="Simmons D."/>
            <person name="Wilczek-Boney K."/>
            <person name="Hale W."/>
            <person name="Jakkamsetti A."/>
            <person name="Pham P."/>
            <person name="Ruth R."/>
            <person name="San Lucas F."/>
            <person name="Warren J."/>
            <person name="Zhang J."/>
            <person name="Zhao Z."/>
            <person name="Zhou C."/>
            <person name="Zhu D."/>
            <person name="Lee S."/>
            <person name="Bess C."/>
            <person name="Blankenburg K."/>
            <person name="Forbes L."/>
            <person name="Fu Q."/>
            <person name="Gubbala S."/>
            <person name="Hirani K."/>
            <person name="Jayaseelan J.C."/>
            <person name="Lara F."/>
            <person name="Munidasa M."/>
            <person name="Palculict T."/>
            <person name="Patil S."/>
            <person name="Pu L.-L."/>
            <person name="Saada N."/>
            <person name="Tang L."/>
            <person name="Weissenberger G."/>
            <person name="Zhu Y."/>
            <person name="Hemphill L."/>
            <person name="Shang Y."/>
            <person name="Youmans B."/>
            <person name="Ayvaz T."/>
            <person name="Ross M."/>
            <person name="Santibanez J."/>
            <person name="Aqrawi P."/>
            <person name="Gross S."/>
            <person name="Joshi V."/>
            <person name="Fowler G."/>
            <person name="Nazareth L."/>
            <person name="Reid J."/>
            <person name="Worley K."/>
            <person name="Petrosino J."/>
            <person name="Highlander S."/>
            <person name="Gibbs R."/>
        </authorList>
    </citation>
    <scope>NUCLEOTIDE SEQUENCE [LARGE SCALE GENOMIC DNA]</scope>
    <source>
        <strain evidence="8 9">ATCC 23263</strain>
    </source>
</reference>
<evidence type="ECO:0000256" key="4">
    <source>
        <dbReference type="ARBA" id="ARBA00022980"/>
    </source>
</evidence>
<dbReference type="GO" id="GO:1990904">
    <property type="term" value="C:ribonucleoprotein complex"/>
    <property type="evidence" value="ECO:0007669"/>
    <property type="project" value="UniProtKB-KW"/>
</dbReference>